<evidence type="ECO:0000313" key="2">
    <source>
        <dbReference type="Proteomes" id="UP000276133"/>
    </source>
</evidence>
<sequence length="76" mass="8746">MDSFVDVAMIFKYRSNLVPYFFLLHISHPFCSKTSKIVTQFPRIFFVTPLAPAVNCLRSKGVKPVNPITPKIRLFN</sequence>
<organism evidence="1 2">
    <name type="scientific">Brachionus plicatilis</name>
    <name type="common">Marine rotifer</name>
    <name type="synonym">Brachionus muelleri</name>
    <dbReference type="NCBI Taxonomy" id="10195"/>
    <lineage>
        <taxon>Eukaryota</taxon>
        <taxon>Metazoa</taxon>
        <taxon>Spiralia</taxon>
        <taxon>Gnathifera</taxon>
        <taxon>Rotifera</taxon>
        <taxon>Eurotatoria</taxon>
        <taxon>Monogononta</taxon>
        <taxon>Pseudotrocha</taxon>
        <taxon>Ploima</taxon>
        <taxon>Brachionidae</taxon>
        <taxon>Brachionus</taxon>
    </lineage>
</organism>
<proteinExistence type="predicted"/>
<gene>
    <name evidence="1" type="ORF">BpHYR1_050140</name>
</gene>
<accession>A0A3M7PQE7</accession>
<dbReference type="AlphaFoldDB" id="A0A3M7PQE7"/>
<keyword evidence="2" id="KW-1185">Reference proteome</keyword>
<name>A0A3M7PQE7_BRAPC</name>
<comment type="caution">
    <text evidence="1">The sequence shown here is derived from an EMBL/GenBank/DDBJ whole genome shotgun (WGS) entry which is preliminary data.</text>
</comment>
<evidence type="ECO:0000313" key="1">
    <source>
        <dbReference type="EMBL" id="RNA00878.1"/>
    </source>
</evidence>
<dbReference type="Proteomes" id="UP000276133">
    <property type="component" value="Unassembled WGS sequence"/>
</dbReference>
<dbReference type="EMBL" id="REGN01009573">
    <property type="protein sequence ID" value="RNA00878.1"/>
    <property type="molecule type" value="Genomic_DNA"/>
</dbReference>
<reference evidence="1 2" key="1">
    <citation type="journal article" date="2018" name="Sci. Rep.">
        <title>Genomic signatures of local adaptation to the degree of environmental predictability in rotifers.</title>
        <authorList>
            <person name="Franch-Gras L."/>
            <person name="Hahn C."/>
            <person name="Garcia-Roger E.M."/>
            <person name="Carmona M.J."/>
            <person name="Serra M."/>
            <person name="Gomez A."/>
        </authorList>
    </citation>
    <scope>NUCLEOTIDE SEQUENCE [LARGE SCALE GENOMIC DNA]</scope>
    <source>
        <strain evidence="1">HYR1</strain>
    </source>
</reference>
<protein>
    <submittedName>
        <fullName evidence="1">Uncharacterized protein</fullName>
    </submittedName>
</protein>